<reference evidence="2 3" key="7">
    <citation type="journal article" date="2000" name="Virology">
        <title>Characterization of a beta-1,3-glucanase encoded by chlorella virus PBCV-1.</title>
        <authorList>
            <person name="Sun L."/>
            <person name="Gurnon J.R."/>
            <person name="Adams B.J."/>
            <person name="Graves M.V."/>
            <person name="Van Etten J.L."/>
        </authorList>
    </citation>
    <scope>NUCLEOTIDE SEQUENCE [LARGE SCALE GENOMIC DNA]</scope>
</reference>
<organism evidence="2 3">
    <name type="scientific">Paramecium bursaria Chlorella virus 1</name>
    <name type="common">PBCV-1</name>
    <dbReference type="NCBI Taxonomy" id="10506"/>
    <lineage>
        <taxon>Viruses</taxon>
        <taxon>Varidnaviria</taxon>
        <taxon>Bamfordvirae</taxon>
        <taxon>Nucleocytoviricota</taxon>
        <taxon>Megaviricetes</taxon>
        <taxon>Algavirales</taxon>
        <taxon>Phycodnaviridae</taxon>
        <taxon>Chlorovirus</taxon>
        <taxon>Chlorovirus vanettense</taxon>
    </lineage>
</organism>
<reference evidence="2 3" key="8">
    <citation type="journal article" date="2010" name="J. Virol.">
        <title>Microarray analysis of Paramecium bursaria chlorella virus 1 transcription.</title>
        <authorList>
            <person name="Yanai-Balser G.M."/>
            <person name="Duncan G.A."/>
            <person name="Eudy J.D."/>
            <person name="Wang D."/>
            <person name="Li X."/>
            <person name="Agarkova I.V."/>
            <person name="Dunigan D.D."/>
            <person name="Van Etten J.L."/>
        </authorList>
    </citation>
    <scope>NUCLEOTIDE SEQUENCE [LARGE SCALE GENOMIC DNA]</scope>
</reference>
<gene>
    <name evidence="2" type="primary">a487R</name>
</gene>
<evidence type="ECO:0000313" key="2">
    <source>
        <dbReference type="EMBL" id="AAC96854.1"/>
    </source>
</evidence>
<organismHost>
    <name type="scientific">Chlorella</name>
    <dbReference type="NCBI Taxonomy" id="3071"/>
</organismHost>
<dbReference type="RefSeq" id="NP_048843.1">
    <property type="nucleotide sequence ID" value="NC_000852.5"/>
</dbReference>
<reference evidence="2 3" key="3">
    <citation type="journal article" date="1996" name="Virology">
        <title>Analysis of 94 kb of the chlorella virus PBCV-1 330-kb genome: map positions 88 to 182.</title>
        <authorList>
            <person name="Lu Z."/>
            <person name="Li Y."/>
            <person name="Que Q."/>
            <person name="Kutish G.F."/>
            <person name="Rock D.L."/>
            <person name="Van Etten J.L."/>
        </authorList>
    </citation>
    <scope>NUCLEOTIDE SEQUENCE [LARGE SCALE GENOMIC DNA]</scope>
</reference>
<feature type="compositionally biased region" description="Basic and acidic residues" evidence="1">
    <location>
        <begin position="19"/>
        <end position="31"/>
    </location>
</feature>
<sequence length="65" mass="7897">MFQHHNLDHHSPHSNRTHYSIEKRHQSEFHKKTSVTSSYRVLFLRYRMACCPRPQLQGMSRCKPF</sequence>
<evidence type="ECO:0000313" key="3">
    <source>
        <dbReference type="Proteomes" id="UP000000862"/>
    </source>
</evidence>
<dbReference type="PIR" id="T17989">
    <property type="entry name" value="T17989"/>
</dbReference>
<reference evidence="2 3" key="6">
    <citation type="journal article" date="1999" name="Virology">
        <title>Chlorella virus PBCV-1 encodes a functional homospermidine synthase.</title>
        <authorList>
            <person name="Kaiser A."/>
            <person name="Vollmert M."/>
            <person name="Tholl D."/>
            <person name="Graves M.V."/>
            <person name="Gurnon J.R."/>
            <person name="Xing W."/>
            <person name="Lisec A.D."/>
            <person name="Nickerson K.W."/>
            <person name="Van Etten J.L."/>
        </authorList>
    </citation>
    <scope>NUCLEOTIDE SEQUENCE [LARGE SCALE GENOMIC DNA]</scope>
</reference>
<dbReference type="EMBL" id="JF411744">
    <property type="protein sequence ID" value="AAC96854.1"/>
    <property type="molecule type" value="Genomic_DNA"/>
</dbReference>
<dbReference type="KEGG" id="vg:918142"/>
<feature type="region of interest" description="Disordered" evidence="1">
    <location>
        <begin position="1"/>
        <end position="32"/>
    </location>
</feature>
<accession>Q98537</accession>
<feature type="compositionally biased region" description="Basic and acidic residues" evidence="1">
    <location>
        <begin position="1"/>
        <end position="11"/>
    </location>
</feature>
<keyword evidence="3" id="KW-1185">Reference proteome</keyword>
<reference evidence="2 3" key="1">
    <citation type="journal article" date="1995" name="Virology">
        <title>Analysis of 45 kb of DNA located at the left end of the chlorella virus PBCV-1 genome.</title>
        <authorList>
            <person name="Lu Z."/>
            <person name="Li Y."/>
            <person name="Zhang Y."/>
            <person name="Kutish G.F."/>
            <person name="Rock D.L."/>
            <person name="Van Etten J.L."/>
        </authorList>
    </citation>
    <scope>NUCLEOTIDE SEQUENCE [LARGE SCALE GENOMIC DNA]</scope>
</reference>
<reference evidence="2 3" key="2">
    <citation type="journal article" date="1995" name="Virology">
        <title>Analysis of 43 kb of the Chlorella virus PBCV-1 330-kb genome: map positions 45 to 88.</title>
        <authorList>
            <person name="Li Y."/>
            <person name="Lu Z."/>
            <person name="Burbank D.E."/>
            <person name="Kutish G.F."/>
            <person name="Rock D.L."/>
            <person name="Van Etten J.L."/>
        </authorList>
    </citation>
    <scope>NUCLEOTIDE SEQUENCE [LARGE SCALE GENOMIC DNA]</scope>
</reference>
<proteinExistence type="predicted"/>
<evidence type="ECO:0000256" key="1">
    <source>
        <dbReference type="SAM" id="MobiDB-lite"/>
    </source>
</evidence>
<dbReference type="GeneID" id="918142"/>
<reference evidence="2 3" key="5">
    <citation type="journal article" date="1997" name="Virology">
        <title>Analysis of 74 kb of DNA located at the right end of the 330-kb chlorella virus PBCV-1 genome.</title>
        <authorList>
            <person name="Li Y."/>
            <person name="Lu Z."/>
            <person name="Sun L."/>
            <person name="Ropp S."/>
            <person name="Kutish G.F."/>
            <person name="Rock D.L."/>
            <person name="Van Etten J.L."/>
        </authorList>
    </citation>
    <scope>NUCLEOTIDE SEQUENCE [LARGE SCALE GENOMIC DNA]</scope>
</reference>
<reference evidence="2 3" key="4">
    <citation type="journal article" date="1996" name="Virology">
        <title>Analysis of 76 kb of the chlorella virus PBCV-1 330-kb genome: map positions 182 to 258.</title>
        <authorList>
            <person name="Kutish G.F."/>
            <person name="Li Y."/>
            <person name="Lu Z."/>
            <person name="Furuta M."/>
            <person name="Rock D.L."/>
            <person name="Van Etten J.L."/>
        </authorList>
    </citation>
    <scope>NUCLEOTIDE SEQUENCE [LARGE SCALE GENOMIC DNA]</scope>
</reference>
<dbReference type="Proteomes" id="UP000000862">
    <property type="component" value="Segment"/>
</dbReference>
<protein>
    <submittedName>
        <fullName evidence="2">Uncharacterized protein</fullName>
    </submittedName>
</protein>
<name>Q98537_PBCV1</name>